<evidence type="ECO:0000256" key="3">
    <source>
        <dbReference type="ARBA" id="ARBA00022679"/>
    </source>
</evidence>
<keyword evidence="3 10" id="KW-0808">Transferase</keyword>
<keyword evidence="8 10" id="KW-1015">Disulfide bond</keyword>
<keyword evidence="4 10" id="KW-0819">tRNA processing</keyword>
<evidence type="ECO:0000256" key="9">
    <source>
        <dbReference type="ARBA" id="ARBA00051542"/>
    </source>
</evidence>
<dbReference type="PANTHER" id="PTHR11933:SF5">
    <property type="entry name" value="MITOCHONDRIAL TRNA-SPECIFIC 2-THIOURIDYLASE 1"/>
    <property type="match status" value="1"/>
</dbReference>
<feature type="disulfide bond" description="Alternate" evidence="10">
    <location>
        <begin position="110"/>
        <end position="207"/>
    </location>
</feature>
<evidence type="ECO:0000256" key="5">
    <source>
        <dbReference type="ARBA" id="ARBA00022741"/>
    </source>
</evidence>
<keyword evidence="1 10" id="KW-0963">Cytoplasm</keyword>
<comment type="function">
    <text evidence="10">Catalyzes the 2-thiolation of uridine at the wobble position (U34) of tRNA, leading to the formation of s(2)U34.</text>
</comment>
<evidence type="ECO:0000256" key="10">
    <source>
        <dbReference type="HAMAP-Rule" id="MF_00144"/>
    </source>
</evidence>
<reference evidence="13 14" key="1">
    <citation type="journal article" date="2015" name="Genome Announc.">
        <title>Complete Genome of Geobacter pickeringii G13T, a Metal-Reducing Isolate from Sedimentary Kaolin Deposits.</title>
        <authorList>
            <person name="Badalamenti J.P."/>
            <person name="Bond D.R."/>
        </authorList>
    </citation>
    <scope>NUCLEOTIDE SEQUENCE [LARGE SCALE GENOMIC DNA]</scope>
    <source>
        <strain evidence="13 14">G13</strain>
    </source>
</reference>
<evidence type="ECO:0000256" key="1">
    <source>
        <dbReference type="ARBA" id="ARBA00022490"/>
    </source>
</evidence>
<evidence type="ECO:0000256" key="4">
    <source>
        <dbReference type="ARBA" id="ARBA00022694"/>
    </source>
</evidence>
<dbReference type="Gene3D" id="2.40.30.10">
    <property type="entry name" value="Translation factors"/>
    <property type="match status" value="1"/>
</dbReference>
<dbReference type="HOGENOM" id="CLU_035188_0_0_7"/>
<dbReference type="AlphaFoldDB" id="A0A0B5B7Q9"/>
<dbReference type="Gene3D" id="3.40.50.620">
    <property type="entry name" value="HUPs"/>
    <property type="match status" value="1"/>
</dbReference>
<dbReference type="EMBL" id="CP009788">
    <property type="protein sequence ID" value="AJE02612.1"/>
    <property type="molecule type" value="Genomic_DNA"/>
</dbReference>
<comment type="caution">
    <text evidence="10">Lacks conserved residue(s) required for the propagation of feature annotation.</text>
</comment>
<feature type="site" description="Interaction with tRNA" evidence="10">
    <location>
        <position position="345"/>
    </location>
</feature>
<comment type="catalytic activity">
    <reaction evidence="9 10">
        <text>S-sulfanyl-L-cysteinyl-[protein] + uridine(34) in tRNA + AH2 + ATP = 2-thiouridine(34) in tRNA + L-cysteinyl-[protein] + A + AMP + diphosphate + H(+)</text>
        <dbReference type="Rhea" id="RHEA:47032"/>
        <dbReference type="Rhea" id="RHEA-COMP:10131"/>
        <dbReference type="Rhea" id="RHEA-COMP:11726"/>
        <dbReference type="Rhea" id="RHEA-COMP:11727"/>
        <dbReference type="Rhea" id="RHEA-COMP:11728"/>
        <dbReference type="ChEBI" id="CHEBI:13193"/>
        <dbReference type="ChEBI" id="CHEBI:15378"/>
        <dbReference type="ChEBI" id="CHEBI:17499"/>
        <dbReference type="ChEBI" id="CHEBI:29950"/>
        <dbReference type="ChEBI" id="CHEBI:30616"/>
        <dbReference type="ChEBI" id="CHEBI:33019"/>
        <dbReference type="ChEBI" id="CHEBI:61963"/>
        <dbReference type="ChEBI" id="CHEBI:65315"/>
        <dbReference type="ChEBI" id="CHEBI:87170"/>
        <dbReference type="ChEBI" id="CHEBI:456215"/>
        <dbReference type="EC" id="2.8.1.13"/>
    </reaction>
</comment>
<dbReference type="HAMAP" id="MF_00144">
    <property type="entry name" value="tRNA_thiouridyl_MnmA"/>
    <property type="match status" value="1"/>
</dbReference>
<dbReference type="Pfam" id="PF20259">
    <property type="entry name" value="tRNA_Me_trans_M"/>
    <property type="match status" value="1"/>
</dbReference>
<feature type="active site" description="Nucleophile" evidence="10">
    <location>
        <position position="110"/>
    </location>
</feature>
<dbReference type="InterPro" id="IPR023382">
    <property type="entry name" value="MnmA-like_central_sf"/>
</dbReference>
<feature type="region of interest" description="Interaction with tRNA" evidence="10">
    <location>
        <begin position="157"/>
        <end position="159"/>
    </location>
</feature>
<dbReference type="PANTHER" id="PTHR11933">
    <property type="entry name" value="TRNA 5-METHYLAMINOMETHYL-2-THIOURIDYLATE -METHYLTRANSFERASE"/>
    <property type="match status" value="1"/>
</dbReference>
<feature type="binding site" evidence="10">
    <location>
        <position position="134"/>
    </location>
    <ligand>
        <name>ATP</name>
        <dbReference type="ChEBI" id="CHEBI:30616"/>
    </ligand>
</feature>
<evidence type="ECO:0000259" key="11">
    <source>
        <dbReference type="Pfam" id="PF20258"/>
    </source>
</evidence>
<dbReference type="Pfam" id="PF20258">
    <property type="entry name" value="tRNA_Me_trans_C"/>
    <property type="match status" value="1"/>
</dbReference>
<evidence type="ECO:0000313" key="14">
    <source>
        <dbReference type="Proteomes" id="UP000057609"/>
    </source>
</evidence>
<dbReference type="Pfam" id="PF03054">
    <property type="entry name" value="tRNA_Me_trans"/>
    <property type="match status" value="1"/>
</dbReference>
<feature type="site" description="Interaction with tRNA" evidence="10">
    <location>
        <position position="135"/>
    </location>
</feature>
<comment type="subcellular location">
    <subcellularLocation>
        <location evidence="10">Cytoplasm</location>
    </subcellularLocation>
</comment>
<feature type="binding site" evidence="10">
    <location>
        <position position="38"/>
    </location>
    <ligand>
        <name>ATP</name>
        <dbReference type="ChEBI" id="CHEBI:30616"/>
    </ligand>
</feature>
<feature type="binding site" evidence="10">
    <location>
        <begin position="12"/>
        <end position="19"/>
    </location>
    <ligand>
        <name>ATP</name>
        <dbReference type="ChEBI" id="CHEBI:30616"/>
    </ligand>
</feature>
<dbReference type="Gene3D" id="2.30.30.280">
    <property type="entry name" value="Adenine nucleotide alpha hydrolases-like domains"/>
    <property type="match status" value="1"/>
</dbReference>
<organism evidence="13 14">
    <name type="scientific">Geobacter pickeringii</name>
    <dbReference type="NCBI Taxonomy" id="345632"/>
    <lineage>
        <taxon>Bacteria</taxon>
        <taxon>Pseudomonadati</taxon>
        <taxon>Thermodesulfobacteriota</taxon>
        <taxon>Desulfuromonadia</taxon>
        <taxon>Geobacterales</taxon>
        <taxon>Geobacteraceae</taxon>
        <taxon>Geobacter</taxon>
    </lineage>
</organism>
<keyword evidence="2 10" id="KW-0820">tRNA-binding</keyword>
<evidence type="ECO:0000256" key="2">
    <source>
        <dbReference type="ARBA" id="ARBA00022555"/>
    </source>
</evidence>
<dbReference type="STRING" id="345632.GPICK_03810"/>
<feature type="region of interest" description="Interaction with tRNA" evidence="10">
    <location>
        <begin position="312"/>
        <end position="313"/>
    </location>
</feature>
<sequence>MALKDKQRIVVAMSGGVDSSVAAALLKEEGHEVIGISMQVWDYSKFTAPDGEKFGTCCSLDDIYDARRVAEQVGIPFYVVNFEEEFQRLVIDDFVDEYFRGRTPNPCVRCNERIKFALLLHKARELGADYLATGHYARIEGGEDGRLHLLRGLDPGKDQSYFLFTLTQEQLGRILFPLGGMTKPEVRQLAARYALRVAEKGESQEICFVPDNDYVRFLEEERGAGEMAGEIVDRAGNVLGRHEGTYRYTVGQRRGLGIAHPHPLYVVGVDAARRQVIVGPKEELLAAGLTAANVTWIAPPAAETVEATCKIRYRHHPVPCLVTVREGGRAEVRFREPEKSVTPGQAVVFYAGDEVLGGGWIEERR</sequence>
<feature type="domain" description="tRNA-specific 2-thiouridylase MnmA-like central" evidence="12">
    <location>
        <begin position="224"/>
        <end position="279"/>
    </location>
</feature>
<feature type="active site" description="Cysteine persulfide intermediate" evidence="10">
    <location>
        <position position="207"/>
    </location>
</feature>
<dbReference type="InterPro" id="IPR004506">
    <property type="entry name" value="MnmA-like"/>
</dbReference>
<evidence type="ECO:0000256" key="6">
    <source>
        <dbReference type="ARBA" id="ARBA00022840"/>
    </source>
</evidence>
<evidence type="ECO:0000259" key="12">
    <source>
        <dbReference type="Pfam" id="PF20259"/>
    </source>
</evidence>
<dbReference type="InterPro" id="IPR046884">
    <property type="entry name" value="MnmA-like_central"/>
</dbReference>
<gene>
    <name evidence="10" type="primary">mnmA</name>
    <name evidence="13" type="ORF">GPICK_03810</name>
</gene>
<proteinExistence type="inferred from homology"/>
<keyword evidence="5 10" id="KW-0547">Nucleotide-binding</keyword>
<keyword evidence="7 10" id="KW-0694">RNA-binding</keyword>
<dbReference type="GO" id="GO:0000049">
    <property type="term" value="F:tRNA binding"/>
    <property type="evidence" value="ECO:0007669"/>
    <property type="project" value="UniProtKB-KW"/>
</dbReference>
<comment type="similarity">
    <text evidence="10">Belongs to the MnmA/TRMU family.</text>
</comment>
<dbReference type="Proteomes" id="UP000057609">
    <property type="component" value="Chromosome"/>
</dbReference>
<dbReference type="FunFam" id="3.40.50.620:FF:000115">
    <property type="entry name" value="tRNA-specific 2-thiouridylase MnmA"/>
    <property type="match status" value="1"/>
</dbReference>
<evidence type="ECO:0000313" key="13">
    <source>
        <dbReference type="EMBL" id="AJE02612.1"/>
    </source>
</evidence>
<protein>
    <recommendedName>
        <fullName evidence="10">tRNA-specific 2-thiouridylase MnmA</fullName>
        <ecNumber evidence="10">2.8.1.13</ecNumber>
    </recommendedName>
</protein>
<feature type="domain" description="tRNA-specific 2-thiouridylase MnmA-like C-terminal" evidence="11">
    <location>
        <begin position="288"/>
        <end position="361"/>
    </location>
</feature>
<dbReference type="InterPro" id="IPR014729">
    <property type="entry name" value="Rossmann-like_a/b/a_fold"/>
</dbReference>
<dbReference type="SUPFAM" id="SSF52402">
    <property type="entry name" value="Adenine nucleotide alpha hydrolases-like"/>
    <property type="match status" value="1"/>
</dbReference>
<dbReference type="GO" id="GO:0002143">
    <property type="term" value="P:tRNA wobble position uridine thiolation"/>
    <property type="evidence" value="ECO:0007669"/>
    <property type="project" value="TreeGrafter"/>
</dbReference>
<accession>A0A0B5B7Q9</accession>
<dbReference type="InterPro" id="IPR046885">
    <property type="entry name" value="MnmA-like_C"/>
</dbReference>
<keyword evidence="6 10" id="KW-0067">ATP-binding</keyword>
<dbReference type="GO" id="GO:0005524">
    <property type="term" value="F:ATP binding"/>
    <property type="evidence" value="ECO:0007669"/>
    <property type="project" value="UniProtKB-KW"/>
</dbReference>
<dbReference type="GO" id="GO:0103016">
    <property type="term" value="F:tRNA-uridine 2-sulfurtransferase activity"/>
    <property type="evidence" value="ECO:0007669"/>
    <property type="project" value="UniProtKB-EC"/>
</dbReference>
<dbReference type="EC" id="2.8.1.13" evidence="10"/>
<dbReference type="CDD" id="cd01998">
    <property type="entry name" value="MnmA_TRMU-like"/>
    <property type="match status" value="1"/>
</dbReference>
<evidence type="ECO:0000256" key="8">
    <source>
        <dbReference type="ARBA" id="ARBA00023157"/>
    </source>
</evidence>
<name>A0A0B5B7Q9_9BACT</name>
<dbReference type="NCBIfam" id="TIGR00420">
    <property type="entry name" value="trmU"/>
    <property type="match status" value="1"/>
</dbReference>
<dbReference type="FunFam" id="2.40.30.10:FF:000023">
    <property type="entry name" value="tRNA-specific 2-thiouridylase MnmA"/>
    <property type="match status" value="1"/>
</dbReference>
<dbReference type="NCBIfam" id="NF001138">
    <property type="entry name" value="PRK00143.1"/>
    <property type="match status" value="1"/>
</dbReference>
<dbReference type="OrthoDB" id="9800696at2"/>
<evidence type="ECO:0000256" key="7">
    <source>
        <dbReference type="ARBA" id="ARBA00022884"/>
    </source>
</evidence>
<dbReference type="RefSeq" id="WP_039740646.1">
    <property type="nucleotide sequence ID" value="NZ_CP009788.1"/>
</dbReference>
<dbReference type="KEGG" id="gpi:GPICK_03810"/>
<dbReference type="GO" id="GO:0005737">
    <property type="term" value="C:cytoplasm"/>
    <property type="evidence" value="ECO:0007669"/>
    <property type="project" value="UniProtKB-SubCell"/>
</dbReference>
<keyword evidence="14" id="KW-1185">Reference proteome</keyword>